<keyword evidence="9" id="KW-0807">Transducer</keyword>
<keyword evidence="8" id="KW-0675">Receptor</keyword>
<dbReference type="Proteomes" id="UP000675881">
    <property type="component" value="Chromosome 2"/>
</dbReference>
<dbReference type="Gene3D" id="1.20.1070.10">
    <property type="entry name" value="Rhodopsin 7-helix transmembrane proteins"/>
    <property type="match status" value="1"/>
</dbReference>
<dbReference type="PANTHER" id="PTHR24248:SF66">
    <property type="entry name" value="OCTOPAMINE RECEPTOR BETA-3R"/>
    <property type="match status" value="1"/>
</dbReference>
<dbReference type="InterPro" id="IPR000276">
    <property type="entry name" value="GPCR_Rhodpsn"/>
</dbReference>
<evidence type="ECO:0000313" key="12">
    <source>
        <dbReference type="Proteomes" id="UP000675881"/>
    </source>
</evidence>
<evidence type="ECO:0000256" key="6">
    <source>
        <dbReference type="ARBA" id="ARBA00023040"/>
    </source>
</evidence>
<dbReference type="GO" id="GO:0071880">
    <property type="term" value="P:adenylate cyclase-activating adrenergic receptor signaling pathway"/>
    <property type="evidence" value="ECO:0007669"/>
    <property type="project" value="TreeGrafter"/>
</dbReference>
<protein>
    <submittedName>
        <fullName evidence="11">Octbeta</fullName>
    </submittedName>
</protein>
<evidence type="ECO:0000256" key="8">
    <source>
        <dbReference type="ARBA" id="ARBA00023170"/>
    </source>
</evidence>
<dbReference type="PROSITE" id="PS50262">
    <property type="entry name" value="G_PROTEIN_RECEP_F1_2"/>
    <property type="match status" value="1"/>
</dbReference>
<dbReference type="OrthoDB" id="6357769at2759"/>
<reference evidence="11" key="1">
    <citation type="submission" date="2021-02" db="EMBL/GenBank/DDBJ databases">
        <authorList>
            <person name="Bekaert M."/>
        </authorList>
    </citation>
    <scope>NUCLEOTIDE SEQUENCE</scope>
    <source>
        <strain evidence="11">IoA-00</strain>
    </source>
</reference>
<accession>A0A7R8CMY5</accession>
<comment type="subcellular location">
    <subcellularLocation>
        <location evidence="1">Cell membrane</location>
        <topology evidence="1">Multi-pass membrane protein</topology>
    </subcellularLocation>
</comment>
<dbReference type="EMBL" id="HG994581">
    <property type="protein sequence ID" value="CAF2869585.1"/>
    <property type="molecule type" value="Genomic_DNA"/>
</dbReference>
<dbReference type="InterPro" id="IPR017452">
    <property type="entry name" value="GPCR_Rhodpsn_7TM"/>
</dbReference>
<dbReference type="GO" id="GO:0004930">
    <property type="term" value="F:G protein-coupled receptor activity"/>
    <property type="evidence" value="ECO:0007669"/>
    <property type="project" value="UniProtKB-KW"/>
</dbReference>
<keyword evidence="4" id="KW-0812">Transmembrane</keyword>
<keyword evidence="12" id="KW-1185">Reference proteome</keyword>
<proteinExistence type="inferred from homology"/>
<dbReference type="AlphaFoldDB" id="A0A7R8CMY5"/>
<evidence type="ECO:0000256" key="4">
    <source>
        <dbReference type="ARBA" id="ARBA00022692"/>
    </source>
</evidence>
<dbReference type="SUPFAM" id="SSF81321">
    <property type="entry name" value="Family A G protein-coupled receptor-like"/>
    <property type="match status" value="1"/>
</dbReference>
<evidence type="ECO:0000256" key="5">
    <source>
        <dbReference type="ARBA" id="ARBA00022989"/>
    </source>
</evidence>
<evidence type="ECO:0000256" key="1">
    <source>
        <dbReference type="ARBA" id="ARBA00004651"/>
    </source>
</evidence>
<evidence type="ECO:0000313" key="11">
    <source>
        <dbReference type="EMBL" id="CAF2869585.1"/>
    </source>
</evidence>
<feature type="domain" description="G-protein coupled receptors family 1 profile" evidence="10">
    <location>
        <begin position="61"/>
        <end position="410"/>
    </location>
</feature>
<comment type="similarity">
    <text evidence="2">Belongs to the G-protein coupled receptor 1 family.</text>
</comment>
<evidence type="ECO:0000256" key="9">
    <source>
        <dbReference type="ARBA" id="ARBA00023224"/>
    </source>
</evidence>
<organism evidence="11 12">
    <name type="scientific">Lepeophtheirus salmonis</name>
    <name type="common">Salmon louse</name>
    <name type="synonym">Caligus salmonis</name>
    <dbReference type="NCBI Taxonomy" id="72036"/>
    <lineage>
        <taxon>Eukaryota</taxon>
        <taxon>Metazoa</taxon>
        <taxon>Ecdysozoa</taxon>
        <taxon>Arthropoda</taxon>
        <taxon>Crustacea</taxon>
        <taxon>Multicrustacea</taxon>
        <taxon>Hexanauplia</taxon>
        <taxon>Copepoda</taxon>
        <taxon>Siphonostomatoida</taxon>
        <taxon>Caligidae</taxon>
        <taxon>Lepeophtheirus</taxon>
    </lineage>
</organism>
<dbReference type="Pfam" id="PF00001">
    <property type="entry name" value="7tm_1"/>
    <property type="match status" value="1"/>
</dbReference>
<keyword evidence="3" id="KW-1003">Cell membrane</keyword>
<name>A0A7R8CMY5_LEPSM</name>
<keyword evidence="5" id="KW-1133">Transmembrane helix</keyword>
<evidence type="ECO:0000256" key="7">
    <source>
        <dbReference type="ARBA" id="ARBA00023136"/>
    </source>
</evidence>
<dbReference type="PANTHER" id="PTHR24248">
    <property type="entry name" value="ADRENERGIC RECEPTOR-RELATED G-PROTEIN COUPLED RECEPTOR"/>
    <property type="match status" value="1"/>
</dbReference>
<dbReference type="GO" id="GO:0005886">
    <property type="term" value="C:plasma membrane"/>
    <property type="evidence" value="ECO:0007669"/>
    <property type="project" value="UniProtKB-SubCell"/>
</dbReference>
<gene>
    <name evidence="11" type="ORF">LSAA_6853</name>
</gene>
<evidence type="ECO:0000256" key="2">
    <source>
        <dbReference type="ARBA" id="ARBA00010663"/>
    </source>
</evidence>
<dbReference type="GO" id="GO:0043410">
    <property type="term" value="P:positive regulation of MAPK cascade"/>
    <property type="evidence" value="ECO:0007669"/>
    <property type="project" value="TreeGrafter"/>
</dbReference>
<keyword evidence="6" id="KW-0297">G-protein coupled receptor</keyword>
<sequence>MEDQINLTQSVVADDGILRGGSINNETALKVSCFESAPSIHGTDIALGIVFLIIILMSLLGNLLVFVSVIRTYKLRQQIANYFVISLAVADFLVAVVAMFFNGITIVFSGHWLFGPFICDLYNAMDVVFCTASILNLLFISLYRYYQIIKEPLSYGETFSKGRVLLIIAFIWAISFVIAFVPIFTRIYTTQKYLEEQALGLLDCQCNFIVNVSYCIISSSISFWIPSAGIWYFYYHIYRLAAKTAKEDAQRKQSNCTTQSMLTNNASSFSDQKQTLKGMPPSITISSPKKEEILVENNNSTSLNVSKQMRSRSFAFPGPSRLPLILPPSLSSSGPTPHPSISETMHETLKTHIKAAKTLLIILLTFYVCWAPFFFTYVLTHIFELGASEDWVSFVFWLGYFNSLLNPFIYAWKFKDFQYAFADTLGCIFLQYLQL</sequence>
<evidence type="ECO:0000256" key="3">
    <source>
        <dbReference type="ARBA" id="ARBA00022475"/>
    </source>
</evidence>
<keyword evidence="7" id="KW-0472">Membrane</keyword>
<dbReference type="PRINTS" id="PR00237">
    <property type="entry name" value="GPCRRHODOPSN"/>
</dbReference>
<evidence type="ECO:0000259" key="10">
    <source>
        <dbReference type="PROSITE" id="PS50262"/>
    </source>
</evidence>